<gene>
    <name evidence="2" type="ORF">BT62DRAFT_1006945</name>
</gene>
<evidence type="ECO:0000313" key="3">
    <source>
        <dbReference type="Proteomes" id="UP000812287"/>
    </source>
</evidence>
<evidence type="ECO:0000313" key="2">
    <source>
        <dbReference type="EMBL" id="KAG7445252.1"/>
    </source>
</evidence>
<reference evidence="2" key="1">
    <citation type="submission" date="2020-11" db="EMBL/GenBank/DDBJ databases">
        <title>Adaptations for nitrogen fixation in a non-lichenized fungal sporocarp promotes dispersal by wood-feeding termites.</title>
        <authorList>
            <consortium name="DOE Joint Genome Institute"/>
            <person name="Koch R.A."/>
            <person name="Yoon G."/>
            <person name="Arayal U."/>
            <person name="Lail K."/>
            <person name="Amirebrahimi M."/>
            <person name="Labutti K."/>
            <person name="Lipzen A."/>
            <person name="Riley R."/>
            <person name="Barry K."/>
            <person name="Henrissat B."/>
            <person name="Grigoriev I.V."/>
            <person name="Herr J.R."/>
            <person name="Aime M.C."/>
        </authorList>
    </citation>
    <scope>NUCLEOTIDE SEQUENCE</scope>
    <source>
        <strain evidence="2">MCA 3950</strain>
    </source>
</reference>
<accession>A0A9P8ASV5</accession>
<feature type="transmembrane region" description="Helical" evidence="1">
    <location>
        <begin position="168"/>
        <end position="187"/>
    </location>
</feature>
<keyword evidence="1" id="KW-0812">Transmembrane</keyword>
<sequence>MTEWCCVGITSLLKSPDFKCDPSSFLTLHLLTLRMVKFSTCSPSELGHPRLRANLLKGFQFTSHPPPCFGKESRWNAEATFGALFPPAVIMSTDVNGYLAPIFQRPILNSFLHRWSEARRSNVNQAAVTPYSNRRYTDFYENLWMRGAFVDSSTSAFRSLATRRKTNFPFFQLLCLTFSLYTSLASIKARRCYEYTREGSE</sequence>
<dbReference type="GeneID" id="66099573"/>
<keyword evidence="1" id="KW-1133">Transmembrane helix</keyword>
<organism evidence="2 3">
    <name type="scientific">Guyanagaster necrorhizus</name>
    <dbReference type="NCBI Taxonomy" id="856835"/>
    <lineage>
        <taxon>Eukaryota</taxon>
        <taxon>Fungi</taxon>
        <taxon>Dikarya</taxon>
        <taxon>Basidiomycota</taxon>
        <taxon>Agaricomycotina</taxon>
        <taxon>Agaricomycetes</taxon>
        <taxon>Agaricomycetidae</taxon>
        <taxon>Agaricales</taxon>
        <taxon>Marasmiineae</taxon>
        <taxon>Physalacriaceae</taxon>
        <taxon>Guyanagaster</taxon>
    </lineage>
</organism>
<evidence type="ECO:0000256" key="1">
    <source>
        <dbReference type="SAM" id="Phobius"/>
    </source>
</evidence>
<dbReference type="Proteomes" id="UP000812287">
    <property type="component" value="Unassembled WGS sequence"/>
</dbReference>
<dbReference type="AlphaFoldDB" id="A0A9P8ASV5"/>
<protein>
    <submittedName>
        <fullName evidence="2">Uncharacterized protein</fullName>
    </submittedName>
</protein>
<comment type="caution">
    <text evidence="2">The sequence shown here is derived from an EMBL/GenBank/DDBJ whole genome shotgun (WGS) entry which is preliminary data.</text>
</comment>
<proteinExistence type="predicted"/>
<dbReference type="EMBL" id="MU250537">
    <property type="protein sequence ID" value="KAG7445252.1"/>
    <property type="molecule type" value="Genomic_DNA"/>
</dbReference>
<dbReference type="RefSeq" id="XP_043038752.1">
    <property type="nucleotide sequence ID" value="XM_043177286.1"/>
</dbReference>
<keyword evidence="3" id="KW-1185">Reference proteome</keyword>
<name>A0A9P8ASV5_9AGAR</name>
<keyword evidence="1" id="KW-0472">Membrane</keyword>